<dbReference type="STRING" id="216594.MMAR_0025"/>
<protein>
    <recommendedName>
        <fullName evidence="1">Alpha-glutamyl/putrescinyl thymine pyrophosphorylase clade 3 domain-containing protein</fullName>
    </recommendedName>
</protein>
<dbReference type="AlphaFoldDB" id="B2HI70"/>
<dbReference type="KEGG" id="mmi:MMAR_0025"/>
<dbReference type="EMBL" id="CP000854">
    <property type="protein sequence ID" value="ACC38496.1"/>
    <property type="molecule type" value="Genomic_DNA"/>
</dbReference>
<proteinExistence type="predicted"/>
<gene>
    <name evidence="2" type="ordered locus">MMAR_0025</name>
</gene>
<accession>B2HI70</accession>
<evidence type="ECO:0000259" key="1">
    <source>
        <dbReference type="Pfam" id="PF18746"/>
    </source>
</evidence>
<reference evidence="2 3" key="1">
    <citation type="journal article" date="2008" name="Genome Res.">
        <title>Insights from the complete genome sequence of Mycobacterium marinum on the evolution of Mycobacterium tuberculosis.</title>
        <authorList>
            <person name="Stinear T.P."/>
            <person name="Seemann T."/>
            <person name="Harrison P.F."/>
            <person name="Jenkin G.A."/>
            <person name="Davies J.K."/>
            <person name="Johnson P.D."/>
            <person name="Abdellah Z."/>
            <person name="Arrowsmith C."/>
            <person name="Chillingworth T."/>
            <person name="Churcher C."/>
            <person name="Clarke K."/>
            <person name="Cronin A."/>
            <person name="Davis P."/>
            <person name="Goodhead I."/>
            <person name="Holroyd N."/>
            <person name="Jagels K."/>
            <person name="Lord A."/>
            <person name="Moule S."/>
            <person name="Mungall K."/>
            <person name="Norbertczak H."/>
            <person name="Quail M.A."/>
            <person name="Rabbinowitsch E."/>
            <person name="Walker D."/>
            <person name="White B."/>
            <person name="Whitehead S."/>
            <person name="Small P.L."/>
            <person name="Brosch R."/>
            <person name="Ramakrishnan L."/>
            <person name="Fischbach M.A."/>
            <person name="Parkhill J."/>
            <person name="Cole S.T."/>
        </authorList>
    </citation>
    <scope>NUCLEOTIDE SEQUENCE [LARGE SCALE GENOMIC DNA]</scope>
    <source>
        <strain evidence="3">ATCC BAA-535 / M</strain>
    </source>
</reference>
<dbReference type="HOGENOM" id="CLU_896802_0_0_11"/>
<dbReference type="Proteomes" id="UP000001190">
    <property type="component" value="Chromosome"/>
</dbReference>
<dbReference type="eggNOG" id="ENOG5030XDG">
    <property type="taxonomic scope" value="Bacteria"/>
</dbReference>
<keyword evidence="3" id="KW-1185">Reference proteome</keyword>
<dbReference type="Pfam" id="PF18746">
    <property type="entry name" value="aGPT-Pplase3"/>
    <property type="match status" value="1"/>
</dbReference>
<evidence type="ECO:0000313" key="3">
    <source>
        <dbReference type="Proteomes" id="UP000001190"/>
    </source>
</evidence>
<dbReference type="InterPro" id="IPR041271">
    <property type="entry name" value="AGPT-Pplase3"/>
</dbReference>
<name>B2HI70_MYCMM</name>
<evidence type="ECO:0000313" key="2">
    <source>
        <dbReference type="EMBL" id="ACC38496.1"/>
    </source>
</evidence>
<organism evidence="2 3">
    <name type="scientific">Mycobacterium marinum (strain ATCC BAA-535 / M)</name>
    <dbReference type="NCBI Taxonomy" id="216594"/>
    <lineage>
        <taxon>Bacteria</taxon>
        <taxon>Bacillati</taxon>
        <taxon>Actinomycetota</taxon>
        <taxon>Actinomycetes</taxon>
        <taxon>Mycobacteriales</taxon>
        <taxon>Mycobacteriaceae</taxon>
        <taxon>Mycobacterium</taxon>
        <taxon>Mycobacterium ulcerans group</taxon>
    </lineage>
</organism>
<feature type="domain" description="Alpha-glutamyl/putrescinyl thymine pyrophosphorylase clade 3" evidence="1">
    <location>
        <begin position="39"/>
        <end position="312"/>
    </location>
</feature>
<sequence length="312" mass="34494">MPRPAVSPRDRVLAHRLRESLDDYAATVRPLPGIASSATKDTFIAQLVDSDRRRRFTLHVATSDPHPKVLGEPLSAFDPHYAAVRCVRDGDFDEACWLVFLATHFGFHRHNRWALSGNFYRRLDAGQPWTWETVSAQPAALRAWLDSNRTALRSAGGPFGNHRKYESLAGNTQTGTGEAIESYVEWVGSSHRAHFDDLCAARSAQKSFAAAYASMADVARFGRTARFDYLTMLGKLGIVDLLPDKLYLQGSTGPLNAARLLVSGSTGAKTSAAELEDYLYDLGDHLGVTFDILEDGLCNWQKSPSRFISFRG</sequence>